<gene>
    <name evidence="1" type="ORF">S01H4_52144</name>
</gene>
<dbReference type="Gene3D" id="3.20.20.80">
    <property type="entry name" value="Glycosidases"/>
    <property type="match status" value="1"/>
</dbReference>
<reference evidence="1" key="1">
    <citation type="journal article" date="2014" name="Front. Microbiol.">
        <title>High frequency of phylogenetically diverse reductive dehalogenase-homologous genes in deep subseafloor sedimentary metagenomes.</title>
        <authorList>
            <person name="Kawai M."/>
            <person name="Futagami T."/>
            <person name="Toyoda A."/>
            <person name="Takaki Y."/>
            <person name="Nishi S."/>
            <person name="Hori S."/>
            <person name="Arai W."/>
            <person name="Tsubouchi T."/>
            <person name="Morono Y."/>
            <person name="Uchiyama I."/>
            <person name="Ito T."/>
            <person name="Fujiyama A."/>
            <person name="Inagaki F."/>
            <person name="Takami H."/>
        </authorList>
    </citation>
    <scope>NUCLEOTIDE SEQUENCE</scope>
    <source>
        <strain evidence="1">Expedition CK06-06</strain>
    </source>
</reference>
<protein>
    <submittedName>
        <fullName evidence="1">Uncharacterized protein</fullName>
    </submittedName>
</protein>
<accession>X1DZU7</accession>
<sequence>LPDGTSSGVPSDAEARWRDLAAEVRERYDGLLLWALPDSEVDNLPPFMDTVDQIYLIWSPSESIAIEDQNEVQSISEEVSSWLATKIEPIQSETEKPIILAVSYPSDPDLKSQFDLYNVILNAVNEHEWLSGFVSRGFYTPAAMQDNTVSVHGKITSDLLQHWFLQMFDEEIQ</sequence>
<feature type="non-terminal residue" evidence="1">
    <location>
        <position position="1"/>
    </location>
</feature>
<comment type="caution">
    <text evidence="1">The sequence shown here is derived from an EMBL/GenBank/DDBJ whole genome shotgun (WGS) entry which is preliminary data.</text>
</comment>
<evidence type="ECO:0000313" key="1">
    <source>
        <dbReference type="EMBL" id="GAH10444.1"/>
    </source>
</evidence>
<organism evidence="1">
    <name type="scientific">marine sediment metagenome</name>
    <dbReference type="NCBI Taxonomy" id="412755"/>
    <lineage>
        <taxon>unclassified sequences</taxon>
        <taxon>metagenomes</taxon>
        <taxon>ecological metagenomes</taxon>
    </lineage>
</organism>
<proteinExistence type="predicted"/>
<name>X1DZU7_9ZZZZ</name>
<dbReference type="EMBL" id="BART01029758">
    <property type="protein sequence ID" value="GAH10444.1"/>
    <property type="molecule type" value="Genomic_DNA"/>
</dbReference>
<dbReference type="AlphaFoldDB" id="X1DZU7"/>